<proteinExistence type="predicted"/>
<dbReference type="AlphaFoldDB" id="X6MAZ4"/>
<gene>
    <name evidence="1" type="ORF">RFI_26735</name>
</gene>
<dbReference type="SUPFAM" id="SSF89919">
    <property type="entry name" value="Ribosome-binding factor A, RbfA"/>
    <property type="match status" value="1"/>
</dbReference>
<evidence type="ECO:0000313" key="2">
    <source>
        <dbReference type="Proteomes" id="UP000023152"/>
    </source>
</evidence>
<organism evidence="1 2">
    <name type="scientific">Reticulomyxa filosa</name>
    <dbReference type="NCBI Taxonomy" id="46433"/>
    <lineage>
        <taxon>Eukaryota</taxon>
        <taxon>Sar</taxon>
        <taxon>Rhizaria</taxon>
        <taxon>Retaria</taxon>
        <taxon>Foraminifera</taxon>
        <taxon>Monothalamids</taxon>
        <taxon>Reticulomyxidae</taxon>
        <taxon>Reticulomyxa</taxon>
    </lineage>
</organism>
<dbReference type="Proteomes" id="UP000023152">
    <property type="component" value="Unassembled WGS sequence"/>
</dbReference>
<keyword evidence="2" id="KW-1185">Reference proteome</keyword>
<dbReference type="EMBL" id="ASPP01023305">
    <property type="protein sequence ID" value="ETO10642.1"/>
    <property type="molecule type" value="Genomic_DNA"/>
</dbReference>
<comment type="caution">
    <text evidence="1">The sequence shown here is derived from an EMBL/GenBank/DDBJ whole genome shotgun (WGS) entry which is preliminary data.</text>
</comment>
<protein>
    <submittedName>
        <fullName evidence="1">Uncharacterized protein</fullName>
    </submittedName>
</protein>
<reference evidence="1 2" key="1">
    <citation type="journal article" date="2013" name="Curr. Biol.">
        <title>The Genome of the Foraminiferan Reticulomyxa filosa.</title>
        <authorList>
            <person name="Glockner G."/>
            <person name="Hulsmann N."/>
            <person name="Schleicher M."/>
            <person name="Noegel A.A."/>
            <person name="Eichinger L."/>
            <person name="Gallinger C."/>
            <person name="Pawlowski J."/>
            <person name="Sierra R."/>
            <person name="Euteneuer U."/>
            <person name="Pillet L."/>
            <person name="Moustafa A."/>
            <person name="Platzer M."/>
            <person name="Groth M."/>
            <person name="Szafranski K."/>
            <person name="Schliwa M."/>
        </authorList>
    </citation>
    <scope>NUCLEOTIDE SEQUENCE [LARGE SCALE GENOMIC DNA]</scope>
</reference>
<name>X6MAZ4_RETFI</name>
<sequence length="286" mass="33506">MGTSYKFESVSWGTMHCQNIFSIVFTFCNTYKQTYITMDDNSNDDKLHVQINLNIVGFELKCVTMPNHRQYAVVWWTYNSLCELPFGSELTLKVLGHYKNALRDVLASYVNMHKTPRLIFKMNEDPDGMALQYKQKLVQIHQQVVKQTVLQHNNVEDERSLDLVPTKEQEQICNDIYHQLLEQQEWRTMNNLTPEERRALKSLREQKQIERQQQTAHVSNQLLMTDPLYAQSYAEQSSIPSDTSTSSSYTLSFDKQQVVLSSPTLKQDFIVTNKMDLKIDKYDKHF</sequence>
<evidence type="ECO:0000313" key="1">
    <source>
        <dbReference type="EMBL" id="ETO10642.1"/>
    </source>
</evidence>
<accession>X6MAZ4</accession>
<dbReference type="InterPro" id="IPR023799">
    <property type="entry name" value="RbfA_dom_sf"/>
</dbReference>